<dbReference type="InParanoid" id="Q00ZQ4"/>
<dbReference type="GO" id="GO:0042802">
    <property type="term" value="F:identical protein binding"/>
    <property type="evidence" value="ECO:0007669"/>
    <property type="project" value="UniProtKB-ARBA"/>
</dbReference>
<evidence type="ECO:0000256" key="4">
    <source>
        <dbReference type="ARBA" id="ARBA00023136"/>
    </source>
</evidence>
<organism evidence="6 8">
    <name type="scientific">Ostreococcus tauri</name>
    <name type="common">Marine green alga</name>
    <dbReference type="NCBI Taxonomy" id="70448"/>
    <lineage>
        <taxon>Eukaryota</taxon>
        <taxon>Viridiplantae</taxon>
        <taxon>Chlorophyta</taxon>
        <taxon>Mamiellophyceae</taxon>
        <taxon>Mamiellales</taxon>
        <taxon>Bathycoccaceae</taxon>
        <taxon>Ostreococcus</taxon>
    </lineage>
</organism>
<dbReference type="EMBL" id="CAID01000010">
    <property type="protein sequence ID" value="CAL56228.1"/>
    <property type="molecule type" value="Genomic_DNA"/>
</dbReference>
<protein>
    <submittedName>
        <fullName evidence="6">Peroxisomal biogenesis factor 11</fullName>
    </submittedName>
    <submittedName>
        <fullName evidence="7">Putative PEX11-3 protein</fullName>
    </submittedName>
</protein>
<evidence type="ECO:0000256" key="2">
    <source>
        <dbReference type="ARBA" id="ARBA00008194"/>
    </source>
</evidence>
<dbReference type="KEGG" id="ota:OT_ostta10g02670"/>
<name>Q00ZQ4_OSTTA</name>
<dbReference type="AlphaFoldDB" id="Q00ZQ4"/>
<dbReference type="STRING" id="70448.Q00ZQ4"/>
<comment type="subcellular location">
    <subcellularLocation>
        <location evidence="1">Peroxisome membrane</location>
        <topology evidence="1">Multi-pass membrane protein</topology>
    </subcellularLocation>
</comment>
<evidence type="ECO:0000256" key="1">
    <source>
        <dbReference type="ARBA" id="ARBA00004585"/>
    </source>
</evidence>
<dbReference type="PANTHER" id="PTHR12652:SF50">
    <property type="entry name" value="PEROXIN 11"/>
    <property type="match status" value="1"/>
</dbReference>
<dbReference type="RefSeq" id="XP_003081704.1">
    <property type="nucleotide sequence ID" value="XM_003081656.1"/>
</dbReference>
<dbReference type="InterPro" id="IPR008733">
    <property type="entry name" value="PEX11"/>
</dbReference>
<dbReference type="GeneID" id="9832040"/>
<evidence type="ECO:0000313" key="7">
    <source>
        <dbReference type="EMBL" id="OUS43249.1"/>
    </source>
</evidence>
<dbReference type="GO" id="GO:0016559">
    <property type="term" value="P:peroxisome fission"/>
    <property type="evidence" value="ECO:0007669"/>
    <property type="project" value="InterPro"/>
</dbReference>
<keyword evidence="5" id="KW-0576">Peroxisome</keyword>
<sequence length="276" mass="29950">MRDRPPDALDVAVALLKKRDGVDKVLKLFRYATIFAVSEAKRMSRTAKDSSGAESVTVTEFIRAGTALERSIGSARRVYRVGKFLGNAQDLRDAIAEAEASGKRGYGRFLNAACACAALEGAYYFLEQGVWLSRAGVVMRERTTLERLIRWSARAEVASYVFSIACALEEYRDALAEEKDARDGLVAATSRTLAIGVKSEGDIDDLQARLAGALKAKRGAIRSICTDAADATLSVEDAVDVEGFEITNERFVNVLGLLTAVLDFSSKLEDAVDSFN</sequence>
<dbReference type="EMBL" id="KZ155832">
    <property type="protein sequence ID" value="OUS43249.1"/>
    <property type="molecule type" value="Genomic_DNA"/>
</dbReference>
<keyword evidence="4" id="KW-0472">Membrane</keyword>
<accession>A0A1Y5I151</accession>
<dbReference type="Pfam" id="PF05648">
    <property type="entry name" value="PEX11"/>
    <property type="match status" value="1"/>
</dbReference>
<accession>A0A454XVH2</accession>
<dbReference type="Proteomes" id="UP000195557">
    <property type="component" value="Unassembled WGS sequence"/>
</dbReference>
<evidence type="ECO:0000313" key="6">
    <source>
        <dbReference type="EMBL" id="CAL56228.1"/>
    </source>
</evidence>
<evidence type="ECO:0000313" key="8">
    <source>
        <dbReference type="Proteomes" id="UP000009170"/>
    </source>
</evidence>
<reference evidence="6" key="2">
    <citation type="journal article" date="2014" name="BMC Genomics">
        <title>An improved genome of the model marine alga Ostreococcus tauri unfolds by assessing Illumina de novo assemblies.</title>
        <authorList>
            <person name="Blanc-Mathieu R."/>
            <person name="Verhelst B."/>
            <person name="Derelle E."/>
            <person name="Rombauts S."/>
            <person name="Bouget F.Y."/>
            <person name="Carre I."/>
            <person name="Chateau A."/>
            <person name="Eyre-Walker A."/>
            <person name="Grimsley N."/>
            <person name="Moreau H."/>
            <person name="Piegu B."/>
            <person name="Rivals E."/>
            <person name="Schackwitz W."/>
            <person name="Van de Peer Y."/>
            <person name="Piganeau G."/>
        </authorList>
    </citation>
    <scope>NUCLEOTIDE SEQUENCE</scope>
    <source>
        <strain evidence="6">RCC4221</strain>
    </source>
</reference>
<keyword evidence="8" id="KW-1185">Reference proteome</keyword>
<keyword evidence="3" id="KW-0962">Peroxisome biogenesis</keyword>
<dbReference type="PANTHER" id="PTHR12652">
    <property type="entry name" value="PEROXISOMAL BIOGENESIS FACTOR 11"/>
    <property type="match status" value="1"/>
</dbReference>
<dbReference type="Proteomes" id="UP000009170">
    <property type="component" value="Unassembled WGS sequence"/>
</dbReference>
<comment type="similarity">
    <text evidence="2">Belongs to the peroxin-11 family.</text>
</comment>
<dbReference type="OrthoDB" id="411017at2759"/>
<evidence type="ECO:0000256" key="3">
    <source>
        <dbReference type="ARBA" id="ARBA00022593"/>
    </source>
</evidence>
<dbReference type="GO" id="GO:0044375">
    <property type="term" value="P:regulation of peroxisome size"/>
    <property type="evidence" value="ECO:0007669"/>
    <property type="project" value="UniProtKB-ARBA"/>
</dbReference>
<reference evidence="7" key="3">
    <citation type="submission" date="2017-04" db="EMBL/GenBank/DDBJ databases">
        <title>Population genomics of picophytoplankton unveils novel chromosome hypervariability.</title>
        <authorList>
            <consortium name="DOE Joint Genome Institute"/>
            <person name="Blanc-Mathieu R."/>
            <person name="Krasovec M."/>
            <person name="Hebrard M."/>
            <person name="Yau S."/>
            <person name="Desgranges E."/>
            <person name="Martin J."/>
            <person name="Schackwitz W."/>
            <person name="Kuo A."/>
            <person name="Salin G."/>
            <person name="Donnadieu C."/>
            <person name="Desdevises Y."/>
            <person name="Sanchez-Ferandin S."/>
            <person name="Moreau H."/>
            <person name="Rivals E."/>
            <person name="Grigoriev I.V."/>
            <person name="Grimsley N."/>
            <person name="Eyre-Walker A."/>
            <person name="Piganeau G."/>
        </authorList>
    </citation>
    <scope>NUCLEOTIDE SEQUENCE [LARGE SCALE GENOMIC DNA]</scope>
    <source>
        <strain evidence="7">RCC 1115</strain>
    </source>
</reference>
<proteinExistence type="inferred from homology"/>
<dbReference type="FunCoup" id="Q00ZQ4">
    <property type="interactions" value="433"/>
</dbReference>
<reference evidence="6 8" key="1">
    <citation type="journal article" date="2006" name="Proc. Natl. Acad. Sci. U.S.A.">
        <title>Genome analysis of the smallest free-living eukaryote Ostreococcus tauri unveils many unique features.</title>
        <authorList>
            <person name="Derelle E."/>
            <person name="Ferraz C."/>
            <person name="Rombauts S."/>
            <person name="Rouze P."/>
            <person name="Worden A.Z."/>
            <person name="Robbens S."/>
            <person name="Partensky F."/>
            <person name="Degroeve S."/>
            <person name="Echeynie S."/>
            <person name="Cooke R."/>
            <person name="Saeys Y."/>
            <person name="Wuyts J."/>
            <person name="Jabbari K."/>
            <person name="Bowler C."/>
            <person name="Panaud O."/>
            <person name="Piegu B."/>
            <person name="Ball S.G."/>
            <person name="Ral J.-P."/>
            <person name="Bouget F.-Y."/>
            <person name="Piganeau G."/>
            <person name="De Baets B."/>
            <person name="Picard A."/>
            <person name="Delseny M."/>
            <person name="Demaille J."/>
            <person name="Van de Peer Y."/>
            <person name="Moreau H."/>
        </authorList>
    </citation>
    <scope>NUCLEOTIDE SEQUENCE [LARGE SCALE GENOMIC DNA]</scope>
    <source>
        <strain evidence="6 8">OTTH0595</strain>
    </source>
</reference>
<dbReference type="GO" id="GO:0005778">
    <property type="term" value="C:peroxisomal membrane"/>
    <property type="evidence" value="ECO:0007669"/>
    <property type="project" value="UniProtKB-SubCell"/>
</dbReference>
<evidence type="ECO:0000256" key="5">
    <source>
        <dbReference type="ARBA" id="ARBA00023140"/>
    </source>
</evidence>
<accession>Q00ZQ4</accession>
<gene>
    <name evidence="7" type="ORF">BE221DRAFT_80978</name>
    <name evidence="6" type="ORF">OT_ostta10g02670</name>
</gene>